<keyword evidence="5" id="KW-1185">Reference proteome</keyword>
<dbReference type="Pfam" id="PF07542">
    <property type="entry name" value="ATP12"/>
    <property type="match status" value="1"/>
</dbReference>
<dbReference type="PANTHER" id="PTHR21013">
    <property type="entry name" value="ATP SYNTHASE MITOCHONDRIAL F1 COMPLEX ASSEMBLY FACTOR 2/ATP12 PROTEIN, MITOCHONDRIAL PRECURSOR"/>
    <property type="match status" value="1"/>
</dbReference>
<dbReference type="SUPFAM" id="SSF160909">
    <property type="entry name" value="ATP12-like"/>
    <property type="match status" value="1"/>
</dbReference>
<dbReference type="PANTHER" id="PTHR21013:SF10">
    <property type="entry name" value="ATP SYNTHASE MITOCHONDRIAL F1 COMPLEX ASSEMBLY FACTOR 2"/>
    <property type="match status" value="1"/>
</dbReference>
<dbReference type="RefSeq" id="WP_176267706.1">
    <property type="nucleotide sequence ID" value="NZ_JABWGV010000003.1"/>
</dbReference>
<evidence type="ECO:0000256" key="3">
    <source>
        <dbReference type="ARBA" id="ARBA00023186"/>
    </source>
</evidence>
<proteinExistence type="inferred from homology"/>
<organism evidence="4 5">
    <name type="scientific">Qipengyuania atrilutea</name>
    <dbReference type="NCBI Taxonomy" id="2744473"/>
    <lineage>
        <taxon>Bacteria</taxon>
        <taxon>Pseudomonadati</taxon>
        <taxon>Pseudomonadota</taxon>
        <taxon>Alphaproteobacteria</taxon>
        <taxon>Sphingomonadales</taxon>
        <taxon>Erythrobacteraceae</taxon>
        <taxon>Qipengyuania</taxon>
    </lineage>
</organism>
<keyword evidence="3" id="KW-0143">Chaperone</keyword>
<evidence type="ECO:0000256" key="2">
    <source>
        <dbReference type="ARBA" id="ARBA00022946"/>
    </source>
</evidence>
<dbReference type="AlphaFoldDB" id="A0A850H0L3"/>
<comment type="caution">
    <text evidence="4">The sequence shown here is derived from an EMBL/GenBank/DDBJ whole genome shotgun (WGS) entry which is preliminary data.</text>
</comment>
<dbReference type="Gene3D" id="1.10.3580.10">
    <property type="entry name" value="ATP12 ATPase"/>
    <property type="match status" value="1"/>
</dbReference>
<dbReference type="Gene3D" id="3.30.2180.10">
    <property type="entry name" value="ATP12-like"/>
    <property type="match status" value="1"/>
</dbReference>
<evidence type="ECO:0000313" key="5">
    <source>
        <dbReference type="Proteomes" id="UP000561438"/>
    </source>
</evidence>
<evidence type="ECO:0000256" key="1">
    <source>
        <dbReference type="ARBA" id="ARBA00008231"/>
    </source>
</evidence>
<evidence type="ECO:0000313" key="4">
    <source>
        <dbReference type="EMBL" id="NVD45431.1"/>
    </source>
</evidence>
<sequence>MKRFYKAVTVQPNEGGYAVALDGRLVKTQTGRPQVVPSAATAELLAAEWERQGETIEPKSFRHRDMADYAIDMIAQDRRRSIDKLLSYGETDTLCYRADPDEALYARQQEEWEPILSALEDRLGITMTRVSGVMHKAQGESALARLREEVEGLDDFTLAALETMASLAASLTAALGAMQDDADAGAIWDAAQLEERWQIEQWGEDAEAARRMAERREAFMAAHAFAASLRSE</sequence>
<dbReference type="EMBL" id="JABWGV010000003">
    <property type="protein sequence ID" value="NVD45431.1"/>
    <property type="molecule type" value="Genomic_DNA"/>
</dbReference>
<dbReference type="InterPro" id="IPR011419">
    <property type="entry name" value="ATP12_ATP_synth-F1-assembly"/>
</dbReference>
<dbReference type="InterPro" id="IPR023335">
    <property type="entry name" value="ATP12_ortho_dom_sf"/>
</dbReference>
<comment type="similarity">
    <text evidence="1">Belongs to the ATP12 family.</text>
</comment>
<protein>
    <submittedName>
        <fullName evidence="4">Molecular chaperone</fullName>
    </submittedName>
</protein>
<reference evidence="4 5" key="1">
    <citation type="submission" date="2020-06" db="EMBL/GenBank/DDBJ databases">
        <title>Altererythrobacter sp. HHU K3-1.</title>
        <authorList>
            <person name="Zhang D."/>
            <person name="Xue H."/>
        </authorList>
    </citation>
    <scope>NUCLEOTIDE SEQUENCE [LARGE SCALE GENOMIC DNA]</scope>
    <source>
        <strain evidence="4 5">HHU K3-1</strain>
    </source>
</reference>
<gene>
    <name evidence="4" type="ORF">HUV48_10480</name>
</gene>
<dbReference type="GO" id="GO:0043461">
    <property type="term" value="P:proton-transporting ATP synthase complex assembly"/>
    <property type="evidence" value="ECO:0007669"/>
    <property type="project" value="InterPro"/>
</dbReference>
<keyword evidence="2" id="KW-0809">Transit peptide</keyword>
<dbReference type="Proteomes" id="UP000561438">
    <property type="component" value="Unassembled WGS sequence"/>
</dbReference>
<name>A0A850H0L3_9SPHN</name>
<accession>A0A850H0L3</accession>
<dbReference type="InterPro" id="IPR042272">
    <property type="entry name" value="ATP12_ATP_synth-F1-assembly_N"/>
</dbReference>